<protein>
    <submittedName>
        <fullName evidence="6">Branched-chain amino acid ABC transporter permease</fullName>
    </submittedName>
</protein>
<dbReference type="EMBL" id="CP045737">
    <property type="protein sequence ID" value="QGG40926.1"/>
    <property type="molecule type" value="Genomic_DNA"/>
</dbReference>
<dbReference type="Pfam" id="PF02653">
    <property type="entry name" value="BPD_transp_2"/>
    <property type="match status" value="1"/>
</dbReference>
<dbReference type="InterPro" id="IPR001851">
    <property type="entry name" value="ABC_transp_permease"/>
</dbReference>
<reference evidence="6 7" key="1">
    <citation type="submission" date="2019-11" db="EMBL/GenBank/DDBJ databases">
        <authorList>
            <person name="Li J."/>
        </authorList>
    </citation>
    <scope>NUCLEOTIDE SEQUENCE [LARGE SCALE GENOMIC DNA]</scope>
    <source>
        <strain evidence="6 7">MF47</strain>
    </source>
</reference>
<dbReference type="CDD" id="cd06581">
    <property type="entry name" value="TM_PBP1_LivM_like"/>
    <property type="match status" value="1"/>
</dbReference>
<dbReference type="AlphaFoldDB" id="A0A5Q2MIR3"/>
<dbReference type="PANTHER" id="PTHR30482:SF10">
    <property type="entry name" value="HIGH-AFFINITY BRANCHED-CHAIN AMINO ACID TRANSPORT PROTEIN BRAE"/>
    <property type="match status" value="1"/>
</dbReference>
<evidence type="ECO:0000256" key="1">
    <source>
        <dbReference type="ARBA" id="ARBA00004651"/>
    </source>
</evidence>
<evidence type="ECO:0000313" key="6">
    <source>
        <dbReference type="EMBL" id="QGG40926.1"/>
    </source>
</evidence>
<dbReference type="InterPro" id="IPR043428">
    <property type="entry name" value="LivM-like"/>
</dbReference>
<keyword evidence="7" id="KW-1185">Reference proteome</keyword>
<proteinExistence type="predicted"/>
<dbReference type="Gene3D" id="1.10.3470.10">
    <property type="entry name" value="ABC transporter involved in vitamin B12 uptake, BtuC"/>
    <property type="match status" value="1"/>
</dbReference>
<name>A0A5Q2MIR3_9ACTN</name>
<dbReference type="GO" id="GO:0005886">
    <property type="term" value="C:plasma membrane"/>
    <property type="evidence" value="ECO:0007669"/>
    <property type="project" value="UniProtKB-SubCell"/>
</dbReference>
<accession>A0A5Q2MIR3</accession>
<gene>
    <name evidence="6" type="ORF">GEV26_05880</name>
</gene>
<keyword evidence="3" id="KW-0812">Transmembrane</keyword>
<keyword evidence="4" id="KW-1133">Transmembrane helix</keyword>
<organism evidence="6 7">
    <name type="scientific">Aeromicrobium yanjiei</name>
    <dbReference type="NCBI Taxonomy" id="2662028"/>
    <lineage>
        <taxon>Bacteria</taxon>
        <taxon>Bacillati</taxon>
        <taxon>Actinomycetota</taxon>
        <taxon>Actinomycetes</taxon>
        <taxon>Propionibacteriales</taxon>
        <taxon>Nocardioidaceae</taxon>
        <taxon>Aeromicrobium</taxon>
    </lineage>
</organism>
<keyword evidence="5" id="KW-0472">Membrane</keyword>
<dbReference type="GO" id="GO:0015658">
    <property type="term" value="F:branched-chain amino acid transmembrane transporter activity"/>
    <property type="evidence" value="ECO:0007669"/>
    <property type="project" value="InterPro"/>
</dbReference>
<dbReference type="RefSeq" id="WP_153652197.1">
    <property type="nucleotide sequence ID" value="NZ_CP045737.1"/>
</dbReference>
<dbReference type="InterPro" id="IPR037294">
    <property type="entry name" value="ABC_BtuC-like"/>
</dbReference>
<evidence type="ECO:0000256" key="3">
    <source>
        <dbReference type="ARBA" id="ARBA00022692"/>
    </source>
</evidence>
<evidence type="ECO:0000313" key="7">
    <source>
        <dbReference type="Proteomes" id="UP000392064"/>
    </source>
</evidence>
<dbReference type="KEGG" id="aef:GEV26_05880"/>
<evidence type="ECO:0000256" key="2">
    <source>
        <dbReference type="ARBA" id="ARBA00022475"/>
    </source>
</evidence>
<sequence length="352" mass="37510">MTETSVSSPPAHELPAADDPRLKDTWARRQLIVLVVGVAVLACLPLVLGEQGESVAIRTLIFAIMAVGWNLMSGFGGMFSFGHAAFFGIGAYTGAYLLVDHGISPWISMIVAAVLSAAVGVTIAYLCLRYKLAGSYFALATFAFAQMFLLIVQNLDVLNKTEGFNVEILPSDSWSMLQFQQGSPLYFWIPLAILAVAVLISILYVRSRAGQYAQAVRDDEVAASSLGIDTMRARLIAVALSCGITAVAGVYYTQYYFFVGPEQAFGSAVSVEAIIPAVIGGIGTIWGPVIGAAVVGPLSELVATVLRNPPGFLSFLQGTSGLDVAVYATLLIIIVIVMPKGIFGTIRDRWRS</sequence>
<evidence type="ECO:0000256" key="5">
    <source>
        <dbReference type="ARBA" id="ARBA00023136"/>
    </source>
</evidence>
<keyword evidence="2" id="KW-1003">Cell membrane</keyword>
<comment type="subcellular location">
    <subcellularLocation>
        <location evidence="1">Cell membrane</location>
        <topology evidence="1">Multi-pass membrane protein</topology>
    </subcellularLocation>
</comment>
<evidence type="ECO:0000256" key="4">
    <source>
        <dbReference type="ARBA" id="ARBA00022989"/>
    </source>
</evidence>
<dbReference type="Proteomes" id="UP000392064">
    <property type="component" value="Chromosome"/>
</dbReference>
<dbReference type="PANTHER" id="PTHR30482">
    <property type="entry name" value="HIGH-AFFINITY BRANCHED-CHAIN AMINO ACID TRANSPORT SYSTEM PERMEASE"/>
    <property type="match status" value="1"/>
</dbReference>